<proteinExistence type="predicted"/>
<comment type="caution">
    <text evidence="1">The sequence shown here is derived from an EMBL/GenBank/DDBJ whole genome shotgun (WGS) entry which is preliminary data.</text>
</comment>
<accession>A0AA38MTE5</accession>
<reference evidence="1" key="1">
    <citation type="journal article" date="2023" name="G3 (Bethesda)">
        <title>Whole genome assemblies of Zophobas morio and Tenebrio molitor.</title>
        <authorList>
            <person name="Kaur S."/>
            <person name="Stinson S.A."/>
            <person name="diCenzo G.C."/>
        </authorList>
    </citation>
    <scope>NUCLEOTIDE SEQUENCE</scope>
    <source>
        <strain evidence="1">QUZm001</strain>
    </source>
</reference>
<name>A0AA38MTE5_9CUCU</name>
<protein>
    <submittedName>
        <fullName evidence="1">Uncharacterized protein</fullName>
    </submittedName>
</protein>
<dbReference type="Proteomes" id="UP001168821">
    <property type="component" value="Unassembled WGS sequence"/>
</dbReference>
<gene>
    <name evidence="1" type="ORF">Zmor_002188</name>
</gene>
<organism evidence="1 2">
    <name type="scientific">Zophobas morio</name>
    <dbReference type="NCBI Taxonomy" id="2755281"/>
    <lineage>
        <taxon>Eukaryota</taxon>
        <taxon>Metazoa</taxon>
        <taxon>Ecdysozoa</taxon>
        <taxon>Arthropoda</taxon>
        <taxon>Hexapoda</taxon>
        <taxon>Insecta</taxon>
        <taxon>Pterygota</taxon>
        <taxon>Neoptera</taxon>
        <taxon>Endopterygota</taxon>
        <taxon>Coleoptera</taxon>
        <taxon>Polyphaga</taxon>
        <taxon>Cucujiformia</taxon>
        <taxon>Tenebrionidae</taxon>
        <taxon>Zophobas</taxon>
    </lineage>
</organism>
<evidence type="ECO:0000313" key="2">
    <source>
        <dbReference type="Proteomes" id="UP001168821"/>
    </source>
</evidence>
<evidence type="ECO:0000313" key="1">
    <source>
        <dbReference type="EMBL" id="KAJ3666757.1"/>
    </source>
</evidence>
<sequence>MSVGQMIALHEPDLPALCLMWHISGSGNVRDALPTNNSPHPCFSTFLFQLNPSCPSRLRIGFLLIDTSVFNRNSHSLVTMYEEMYSEREVCERMQNQLELKRNNHTDQTKISDGL</sequence>
<dbReference type="EMBL" id="JALNTZ010000001">
    <property type="protein sequence ID" value="KAJ3666757.1"/>
    <property type="molecule type" value="Genomic_DNA"/>
</dbReference>
<dbReference type="AlphaFoldDB" id="A0AA38MTE5"/>
<keyword evidence="2" id="KW-1185">Reference proteome</keyword>